<keyword evidence="2" id="KW-1185">Reference proteome</keyword>
<sequence>MGESVDFVISYEFQMVEGKRVKGECTSGWLSRFHEGGPILIVYLPDDPSQNEPFLNLTHEPVQTA</sequence>
<dbReference type="EMBL" id="JACHGW010000001">
    <property type="protein sequence ID" value="MBB6049436.1"/>
    <property type="molecule type" value="Genomic_DNA"/>
</dbReference>
<protein>
    <submittedName>
        <fullName evidence="1">Uncharacterized protein</fullName>
    </submittedName>
</protein>
<evidence type="ECO:0000313" key="2">
    <source>
        <dbReference type="Proteomes" id="UP000520814"/>
    </source>
</evidence>
<comment type="caution">
    <text evidence="1">The sequence shown here is derived from an EMBL/GenBank/DDBJ whole genome shotgun (WGS) entry which is preliminary data.</text>
</comment>
<dbReference type="Proteomes" id="UP000520814">
    <property type="component" value="Unassembled WGS sequence"/>
</dbReference>
<accession>A0A7W9SMN0</accession>
<gene>
    <name evidence="1" type="ORF">HNQ39_001198</name>
</gene>
<proteinExistence type="predicted"/>
<evidence type="ECO:0000313" key="1">
    <source>
        <dbReference type="EMBL" id="MBB6049436.1"/>
    </source>
</evidence>
<reference evidence="1 2" key="1">
    <citation type="submission" date="2020-08" db="EMBL/GenBank/DDBJ databases">
        <title>Genomic Encyclopedia of Type Strains, Phase IV (KMG-IV): sequencing the most valuable type-strain genomes for metagenomic binning, comparative biology and taxonomic classification.</title>
        <authorList>
            <person name="Goeker M."/>
        </authorList>
    </citation>
    <scope>NUCLEOTIDE SEQUENCE [LARGE SCALE GENOMIC DNA]</scope>
    <source>
        <strain evidence="1 2">DSM 23562</strain>
    </source>
</reference>
<organism evidence="1 2">
    <name type="scientific">Armatimonas rosea</name>
    <dbReference type="NCBI Taxonomy" id="685828"/>
    <lineage>
        <taxon>Bacteria</taxon>
        <taxon>Bacillati</taxon>
        <taxon>Armatimonadota</taxon>
        <taxon>Armatimonadia</taxon>
        <taxon>Armatimonadales</taxon>
        <taxon>Armatimonadaceae</taxon>
        <taxon>Armatimonas</taxon>
    </lineage>
</organism>
<name>A0A7W9SMN0_ARMRO</name>
<dbReference type="AlphaFoldDB" id="A0A7W9SMN0"/>